<protein>
    <recommendedName>
        <fullName evidence="4">JmjC domain-containing protein</fullName>
    </recommendedName>
</protein>
<keyword evidence="2" id="KW-0479">Metal-binding</keyword>
<evidence type="ECO:0000259" key="4">
    <source>
        <dbReference type="PROSITE" id="PS51184"/>
    </source>
</evidence>
<dbReference type="OrthoDB" id="9764016at2"/>
<dbReference type="GO" id="GO:0046872">
    <property type="term" value="F:metal ion binding"/>
    <property type="evidence" value="ECO:0007669"/>
    <property type="project" value="UniProtKB-KW"/>
</dbReference>
<dbReference type="EMBL" id="LGUP01000055">
    <property type="protein sequence ID" value="KOG33016.1"/>
    <property type="molecule type" value="Genomic_DNA"/>
</dbReference>
<reference evidence="5 6" key="1">
    <citation type="submission" date="2015-06" db="EMBL/GenBank/DDBJ databases">
        <authorList>
            <person name="Hoefler B.C."/>
            <person name="Straight P.D."/>
        </authorList>
    </citation>
    <scope>NUCLEOTIDE SEQUENCE [LARGE SCALE GENOMIC DNA]</scope>
    <source>
        <strain evidence="5 6">NRRL 3427</strain>
    </source>
</reference>
<dbReference type="InterPro" id="IPR003347">
    <property type="entry name" value="JmjC_dom"/>
</dbReference>
<accession>A0A0L8L4K8</accession>
<proteinExistence type="predicted"/>
<dbReference type="GO" id="GO:0032453">
    <property type="term" value="F:histone H3K4 demethylase activity"/>
    <property type="evidence" value="ECO:0007669"/>
    <property type="project" value="TreeGrafter"/>
</dbReference>
<gene>
    <name evidence="5" type="ORF">ADK34_08465</name>
</gene>
<evidence type="ECO:0000313" key="6">
    <source>
        <dbReference type="Proteomes" id="UP000037023"/>
    </source>
</evidence>
<dbReference type="PROSITE" id="PS51184">
    <property type="entry name" value="JMJC"/>
    <property type="match status" value="1"/>
</dbReference>
<sequence>MTLAELLRPTDAAAFVDSVRSREARLFPGAASSAPPLDMDGFEAMLGALHHAHEGVLHLARGGDRRPLPPTVVDADGMLDLRQVRQLFEDGETLYLTKAHRLSPSLADLCRGIELDLAEHGVALRAPAGAHVFATPAAAQGFAPHRDDHGSLVVQLDGHKTWRVEEGNGPQQPCGVPARDWARIPQREFALEPGDVLYVPEYRGHVARTGTSSSLHLTIRLFPLRWRDVLDEVVAGLPGLDAPVPHARTADADALAAGLADLLGSPGIRTALPGLLDGLSARRTARRVVLADGGLGERGGLEGIDEKTWLVRARGTDCRVTTDDVSATIHFPGGAVRGPSGVLAAFEHVAGARVLRAVDLPGVLAPGAAVDVVRKLVSEGLLRRARPGEIDGLVR</sequence>
<dbReference type="PATRIC" id="fig|1938.6.peg.1858"/>
<dbReference type="InterPro" id="IPR039994">
    <property type="entry name" value="NO66-like"/>
</dbReference>
<dbReference type="Pfam" id="PF08007">
    <property type="entry name" value="JmjC_2"/>
    <property type="match status" value="1"/>
</dbReference>
<feature type="domain" description="JmjC" evidence="4">
    <location>
        <begin position="92"/>
        <end position="238"/>
    </location>
</feature>
<dbReference type="Gene3D" id="2.60.120.650">
    <property type="entry name" value="Cupin"/>
    <property type="match status" value="1"/>
</dbReference>
<dbReference type="Proteomes" id="UP000037023">
    <property type="component" value="Unassembled WGS sequence"/>
</dbReference>
<comment type="cofactor">
    <cofactor evidence="1">
        <name>Fe(2+)</name>
        <dbReference type="ChEBI" id="CHEBI:29033"/>
    </cofactor>
</comment>
<dbReference type="AlphaFoldDB" id="A0A0L8L4K8"/>
<evidence type="ECO:0000313" key="5">
    <source>
        <dbReference type="EMBL" id="KOG33016.1"/>
    </source>
</evidence>
<keyword evidence="3" id="KW-0408">Iron</keyword>
<evidence type="ECO:0000256" key="2">
    <source>
        <dbReference type="ARBA" id="ARBA00022723"/>
    </source>
</evidence>
<dbReference type="RefSeq" id="WP_033206926.1">
    <property type="nucleotide sequence ID" value="NZ_LGUP01000055.1"/>
</dbReference>
<name>A0A0L8L4K8_STRVR</name>
<dbReference type="PANTHER" id="PTHR13096">
    <property type="entry name" value="MINA53 MYC INDUCED NUCLEAR ANTIGEN"/>
    <property type="match status" value="1"/>
</dbReference>
<evidence type="ECO:0000256" key="1">
    <source>
        <dbReference type="ARBA" id="ARBA00001954"/>
    </source>
</evidence>
<organism evidence="5 6">
    <name type="scientific">Streptomyces viridochromogenes</name>
    <dbReference type="NCBI Taxonomy" id="1938"/>
    <lineage>
        <taxon>Bacteria</taxon>
        <taxon>Bacillati</taxon>
        <taxon>Actinomycetota</taxon>
        <taxon>Actinomycetes</taxon>
        <taxon>Kitasatosporales</taxon>
        <taxon>Streptomycetaceae</taxon>
        <taxon>Streptomyces</taxon>
    </lineage>
</organism>
<comment type="caution">
    <text evidence="5">The sequence shown here is derived from an EMBL/GenBank/DDBJ whole genome shotgun (WGS) entry which is preliminary data.</text>
</comment>
<dbReference type="SUPFAM" id="SSF51197">
    <property type="entry name" value="Clavaminate synthase-like"/>
    <property type="match status" value="1"/>
</dbReference>
<dbReference type="GO" id="GO:0051864">
    <property type="term" value="F:histone H3K36 demethylase activity"/>
    <property type="evidence" value="ECO:0007669"/>
    <property type="project" value="TreeGrafter"/>
</dbReference>
<dbReference type="PANTHER" id="PTHR13096:SF8">
    <property type="entry name" value="RIBOSOMAL OXYGENASE 1"/>
    <property type="match status" value="1"/>
</dbReference>
<evidence type="ECO:0000256" key="3">
    <source>
        <dbReference type="ARBA" id="ARBA00023004"/>
    </source>
</evidence>